<sequence>MLSSGTFGEFDREISEQIEHWQSGHHQNDDICIRARSSSFAEAEDSNSFTEESEDDDNDDRYRMASVETVQSSQTWNNNVLKCFNLNFLIFL</sequence>
<protein>
    <submittedName>
        <fullName evidence="1">Uncharacterized protein</fullName>
    </submittedName>
</protein>
<reference evidence="1 2" key="1">
    <citation type="submission" date="2018-11" db="EMBL/GenBank/DDBJ databases">
        <authorList>
            <consortium name="Pathogen Informatics"/>
        </authorList>
    </citation>
    <scope>NUCLEOTIDE SEQUENCE [LARGE SCALE GENOMIC DNA]</scope>
</reference>
<keyword evidence="2" id="KW-1185">Reference proteome</keyword>
<dbReference type="AlphaFoldDB" id="A0A3P7E417"/>
<evidence type="ECO:0000313" key="2">
    <source>
        <dbReference type="Proteomes" id="UP000270924"/>
    </source>
</evidence>
<organism evidence="1 2">
    <name type="scientific">Wuchereria bancrofti</name>
    <dbReference type="NCBI Taxonomy" id="6293"/>
    <lineage>
        <taxon>Eukaryota</taxon>
        <taxon>Metazoa</taxon>
        <taxon>Ecdysozoa</taxon>
        <taxon>Nematoda</taxon>
        <taxon>Chromadorea</taxon>
        <taxon>Rhabditida</taxon>
        <taxon>Spirurina</taxon>
        <taxon>Spiruromorpha</taxon>
        <taxon>Filarioidea</taxon>
        <taxon>Onchocercidae</taxon>
        <taxon>Wuchereria</taxon>
    </lineage>
</organism>
<accession>A0A3P7E417</accession>
<dbReference type="Proteomes" id="UP000270924">
    <property type="component" value="Unassembled WGS sequence"/>
</dbReference>
<dbReference type="InParanoid" id="A0A3P7E417"/>
<gene>
    <name evidence="1" type="ORF">WBA_LOCUS9681</name>
</gene>
<dbReference type="EMBL" id="UYWW01009960">
    <property type="protein sequence ID" value="VDM17300.1"/>
    <property type="molecule type" value="Genomic_DNA"/>
</dbReference>
<evidence type="ECO:0000313" key="1">
    <source>
        <dbReference type="EMBL" id="VDM17300.1"/>
    </source>
</evidence>
<proteinExistence type="predicted"/>
<dbReference type="OrthoDB" id="10574425at2759"/>
<name>A0A3P7E417_WUCBA</name>